<dbReference type="PANTHER" id="PTHR10846:SF73">
    <property type="entry name" value="SODIUM_CALCIUM EXCHANGER MEMBRANE REGION DOMAIN-CONTAINING PROTEIN"/>
    <property type="match status" value="1"/>
</dbReference>
<feature type="domain" description="EF-hand" evidence="9">
    <location>
        <begin position="287"/>
        <end position="322"/>
    </location>
</feature>
<evidence type="ECO:0000256" key="5">
    <source>
        <dbReference type="ARBA" id="ARBA00022837"/>
    </source>
</evidence>
<dbReference type="NCBIfam" id="TIGR00367">
    <property type="entry name" value="calcium/sodium antiporter"/>
    <property type="match status" value="1"/>
</dbReference>
<keyword evidence="3" id="KW-0050">Antiport</keyword>
<accession>A0ABN9V335</accession>
<dbReference type="PANTHER" id="PTHR10846">
    <property type="entry name" value="SODIUM/POTASSIUM/CALCIUM EXCHANGER"/>
    <property type="match status" value="1"/>
</dbReference>
<comment type="caution">
    <text evidence="10">The sequence shown here is derived from an EMBL/GenBank/DDBJ whole genome shotgun (WGS) entry which is preliminary data.</text>
</comment>
<keyword evidence="5" id="KW-0106">Calcium</keyword>
<dbReference type="EMBL" id="CAUYUJ010016616">
    <property type="protein sequence ID" value="CAK0867192.1"/>
    <property type="molecule type" value="Genomic_DNA"/>
</dbReference>
<feature type="transmembrane region" description="Helical" evidence="8">
    <location>
        <begin position="177"/>
        <end position="200"/>
    </location>
</feature>
<dbReference type="Pfam" id="PF01699">
    <property type="entry name" value="Na_Ca_ex"/>
    <property type="match status" value="2"/>
</dbReference>
<dbReference type="PROSITE" id="PS00018">
    <property type="entry name" value="EF_HAND_1"/>
    <property type="match status" value="1"/>
</dbReference>
<gene>
    <name evidence="10" type="ORF">PCOR1329_LOCUS54190</name>
</gene>
<proteinExistence type="inferred from homology"/>
<sequence length="457" mass="48491">MAPVVENGQAHPARRKAAAGLVALGCAVCWAALGRGGSAAGLGQAGRAALGDPAWPGSSRRLQLDALEPAGVTSEAAVNGVLGQEAQQAGPAAPPAEEAEEAVGFWPLVLNLCGLFYMFLALMIVCDEFFVPALDVITEKTGVSPDIAGATFMAAGGSAPEFFTALVDTLSDSPSDVGIACIVGSAIFNVLFVIGMCGIFAKDRLLLTAYPLARDSAFYIVDLAVLVVCFYDQVIEWYEALLMFSLYVAYCAFMSQSEKIEGRITEKLQYNELDLDGDGKISLEEAKKDAELLARFSELDADNSGTLDLDELRPVLLTRRKLAAAVANSDEELERPLSLAPPARGSGLKAWGYYVLTFPLHLALWLTVPDVRREGSRGLFVLTFCLAILWVAKFSEIMVNCSTVVGKATPFDPRILGLTLIAAGTSVPDLLTSVLVTMQGHGDMAISSSIAFLLAPL</sequence>
<keyword evidence="4 8" id="KW-0812">Transmembrane</keyword>
<keyword evidence="3" id="KW-0813">Transport</keyword>
<dbReference type="PROSITE" id="PS50222">
    <property type="entry name" value="EF_HAND_2"/>
    <property type="match status" value="1"/>
</dbReference>
<dbReference type="Pfam" id="PF13202">
    <property type="entry name" value="EF-hand_5"/>
    <property type="match status" value="2"/>
</dbReference>
<comment type="subcellular location">
    <subcellularLocation>
        <location evidence="1">Membrane</location>
        <topology evidence="1">Multi-pass membrane protein</topology>
    </subcellularLocation>
</comment>
<comment type="similarity">
    <text evidence="2">Belongs to the Ca(2+):cation antiporter (CaCA) (TC 2.A.19) family. SLC24A subfamily.</text>
</comment>
<evidence type="ECO:0000256" key="3">
    <source>
        <dbReference type="ARBA" id="ARBA00022449"/>
    </source>
</evidence>
<dbReference type="SUPFAM" id="SSF47473">
    <property type="entry name" value="EF-hand"/>
    <property type="match status" value="1"/>
</dbReference>
<dbReference type="InterPro" id="IPR044880">
    <property type="entry name" value="NCX_ion-bd_dom_sf"/>
</dbReference>
<keyword evidence="11" id="KW-1185">Reference proteome</keyword>
<evidence type="ECO:0000256" key="6">
    <source>
        <dbReference type="ARBA" id="ARBA00022989"/>
    </source>
</evidence>
<evidence type="ECO:0000256" key="2">
    <source>
        <dbReference type="ARBA" id="ARBA00005364"/>
    </source>
</evidence>
<dbReference type="Gene3D" id="1.20.1420.30">
    <property type="entry name" value="NCX, central ion-binding region"/>
    <property type="match status" value="2"/>
</dbReference>
<dbReference type="Proteomes" id="UP001189429">
    <property type="component" value="Unassembled WGS sequence"/>
</dbReference>
<protein>
    <recommendedName>
        <fullName evidence="9">EF-hand domain-containing protein</fullName>
    </recommendedName>
</protein>
<evidence type="ECO:0000256" key="4">
    <source>
        <dbReference type="ARBA" id="ARBA00022692"/>
    </source>
</evidence>
<evidence type="ECO:0000313" key="11">
    <source>
        <dbReference type="Proteomes" id="UP001189429"/>
    </source>
</evidence>
<dbReference type="CDD" id="cd00051">
    <property type="entry name" value="EFh"/>
    <property type="match status" value="1"/>
</dbReference>
<evidence type="ECO:0000256" key="8">
    <source>
        <dbReference type="SAM" id="Phobius"/>
    </source>
</evidence>
<keyword evidence="7 8" id="KW-0472">Membrane</keyword>
<evidence type="ECO:0000259" key="9">
    <source>
        <dbReference type="PROSITE" id="PS50222"/>
    </source>
</evidence>
<dbReference type="Gene3D" id="1.10.238.10">
    <property type="entry name" value="EF-hand"/>
    <property type="match status" value="1"/>
</dbReference>
<reference evidence="10" key="1">
    <citation type="submission" date="2023-10" db="EMBL/GenBank/DDBJ databases">
        <authorList>
            <person name="Chen Y."/>
            <person name="Shah S."/>
            <person name="Dougan E. K."/>
            <person name="Thang M."/>
            <person name="Chan C."/>
        </authorList>
    </citation>
    <scope>NUCLEOTIDE SEQUENCE [LARGE SCALE GENOMIC DNA]</scope>
</reference>
<dbReference type="InterPro" id="IPR002048">
    <property type="entry name" value="EF_hand_dom"/>
</dbReference>
<name>A0ABN9V335_9DINO</name>
<dbReference type="InterPro" id="IPR004837">
    <property type="entry name" value="NaCa_Exmemb"/>
</dbReference>
<organism evidence="10 11">
    <name type="scientific">Prorocentrum cordatum</name>
    <dbReference type="NCBI Taxonomy" id="2364126"/>
    <lineage>
        <taxon>Eukaryota</taxon>
        <taxon>Sar</taxon>
        <taxon>Alveolata</taxon>
        <taxon>Dinophyceae</taxon>
        <taxon>Prorocentrales</taxon>
        <taxon>Prorocentraceae</taxon>
        <taxon>Prorocentrum</taxon>
    </lineage>
</organism>
<evidence type="ECO:0000256" key="1">
    <source>
        <dbReference type="ARBA" id="ARBA00004141"/>
    </source>
</evidence>
<keyword evidence="6 8" id="KW-1133">Transmembrane helix</keyword>
<dbReference type="InterPro" id="IPR018247">
    <property type="entry name" value="EF_Hand_1_Ca_BS"/>
</dbReference>
<evidence type="ECO:0000256" key="7">
    <source>
        <dbReference type="ARBA" id="ARBA00023136"/>
    </source>
</evidence>
<feature type="transmembrane region" description="Helical" evidence="8">
    <location>
        <begin position="375"/>
        <end position="392"/>
    </location>
</feature>
<evidence type="ECO:0000313" key="10">
    <source>
        <dbReference type="EMBL" id="CAK0867192.1"/>
    </source>
</evidence>
<dbReference type="InterPro" id="IPR004481">
    <property type="entry name" value="K/Na/Ca-exchanger"/>
</dbReference>
<dbReference type="InterPro" id="IPR011992">
    <property type="entry name" value="EF-hand-dom_pair"/>
</dbReference>
<feature type="transmembrane region" description="Helical" evidence="8">
    <location>
        <begin position="105"/>
        <end position="126"/>
    </location>
</feature>